<evidence type="ECO:0008006" key="2">
    <source>
        <dbReference type="Google" id="ProtNLM"/>
    </source>
</evidence>
<dbReference type="PANTHER" id="PTHR46250">
    <property type="entry name" value="MYB/SANT-LIKE DNA-BINDING DOMAIN PROTEIN-RELATED"/>
    <property type="match status" value="1"/>
</dbReference>
<dbReference type="PANTHER" id="PTHR46250:SF15">
    <property type="entry name" value="OS01G0523800 PROTEIN"/>
    <property type="match status" value="1"/>
</dbReference>
<evidence type="ECO:0000313" key="1">
    <source>
        <dbReference type="EMBL" id="JAD77144.1"/>
    </source>
</evidence>
<dbReference type="AlphaFoldDB" id="A0A0A9CLK5"/>
<name>A0A0A9CLK5_ARUDO</name>
<protein>
    <recommendedName>
        <fullName evidence="2">Myb/SANT-like domain-containing protein</fullName>
    </recommendedName>
</protein>
<reference evidence="1" key="1">
    <citation type="submission" date="2014-09" db="EMBL/GenBank/DDBJ databases">
        <authorList>
            <person name="Magalhaes I.L.F."/>
            <person name="Oliveira U."/>
            <person name="Santos F.R."/>
            <person name="Vidigal T.H.D.A."/>
            <person name="Brescovit A.D."/>
            <person name="Santos A.J."/>
        </authorList>
    </citation>
    <scope>NUCLEOTIDE SEQUENCE</scope>
    <source>
        <tissue evidence="1">Shoot tissue taken approximately 20 cm above the soil surface</tissue>
    </source>
</reference>
<sequence>MDFSESSTTTRGWRRSKRKWTMVEDDELVRALYEISLDPMWKVEGDFKSGYCSLLETHLTEKLPNCGLSAVQILSRVGHFRTKFSTLEQML</sequence>
<reference evidence="1" key="2">
    <citation type="journal article" date="2015" name="Data Brief">
        <title>Shoot transcriptome of the giant reed, Arundo donax.</title>
        <authorList>
            <person name="Barrero R.A."/>
            <person name="Guerrero F.D."/>
            <person name="Moolhuijzen P."/>
            <person name="Goolsby J.A."/>
            <person name="Tidwell J."/>
            <person name="Bellgard S.E."/>
            <person name="Bellgard M.I."/>
        </authorList>
    </citation>
    <scope>NUCLEOTIDE SEQUENCE</scope>
    <source>
        <tissue evidence="1">Shoot tissue taken approximately 20 cm above the soil surface</tissue>
    </source>
</reference>
<proteinExistence type="predicted"/>
<organism evidence="1">
    <name type="scientific">Arundo donax</name>
    <name type="common">Giant reed</name>
    <name type="synonym">Donax arundinaceus</name>
    <dbReference type="NCBI Taxonomy" id="35708"/>
    <lineage>
        <taxon>Eukaryota</taxon>
        <taxon>Viridiplantae</taxon>
        <taxon>Streptophyta</taxon>
        <taxon>Embryophyta</taxon>
        <taxon>Tracheophyta</taxon>
        <taxon>Spermatophyta</taxon>
        <taxon>Magnoliopsida</taxon>
        <taxon>Liliopsida</taxon>
        <taxon>Poales</taxon>
        <taxon>Poaceae</taxon>
        <taxon>PACMAD clade</taxon>
        <taxon>Arundinoideae</taxon>
        <taxon>Arundineae</taxon>
        <taxon>Arundo</taxon>
    </lineage>
</organism>
<dbReference type="EMBL" id="GBRH01220751">
    <property type="protein sequence ID" value="JAD77144.1"/>
    <property type="molecule type" value="Transcribed_RNA"/>
</dbReference>
<accession>A0A0A9CLK5</accession>